<feature type="compositionally biased region" description="Polar residues" evidence="2">
    <location>
        <begin position="377"/>
        <end position="388"/>
    </location>
</feature>
<dbReference type="Gramene" id="Pp3c12_4860V3.1">
    <property type="protein sequence ID" value="Pp3c12_4860V3.1"/>
    <property type="gene ID" value="Pp3c12_4860"/>
</dbReference>
<dbReference type="PROSITE" id="PS50128">
    <property type="entry name" value="SURP"/>
    <property type="match status" value="1"/>
</dbReference>
<dbReference type="Pfam" id="PF00642">
    <property type="entry name" value="zf-CCCH"/>
    <property type="match status" value="1"/>
</dbReference>
<dbReference type="Gramene" id="Pp3c12_4860V3.6">
    <property type="protein sequence ID" value="Pp3c12_4860V3.6"/>
    <property type="gene ID" value="Pp3c12_4860"/>
</dbReference>
<dbReference type="GO" id="GO:0006396">
    <property type="term" value="P:RNA processing"/>
    <property type="evidence" value="ECO:0007669"/>
    <property type="project" value="InterPro"/>
</dbReference>
<gene>
    <name evidence="6" type="primary">LOC112289593</name>
    <name evidence="5" type="ORF">PHYPA_015831</name>
</gene>
<feature type="compositionally biased region" description="Basic and acidic residues" evidence="2">
    <location>
        <begin position="483"/>
        <end position="499"/>
    </location>
</feature>
<feature type="compositionally biased region" description="Polar residues" evidence="2">
    <location>
        <begin position="774"/>
        <end position="787"/>
    </location>
</feature>
<evidence type="ECO:0000256" key="1">
    <source>
        <dbReference type="PROSITE-ProRule" id="PRU00723"/>
    </source>
</evidence>
<dbReference type="PaxDb" id="3218-PP1S246_16V6.1"/>
<evidence type="ECO:0000259" key="4">
    <source>
        <dbReference type="PROSITE" id="PS50128"/>
    </source>
</evidence>
<feature type="compositionally biased region" description="Basic and acidic residues" evidence="2">
    <location>
        <begin position="695"/>
        <end position="725"/>
    </location>
</feature>
<dbReference type="Gramene" id="Pp3c12_4860V3.5">
    <property type="protein sequence ID" value="Pp3c12_4860V3.5"/>
    <property type="gene ID" value="Pp3c12_4860"/>
</dbReference>
<dbReference type="GeneID" id="112289593"/>
<dbReference type="Pfam" id="PF23030">
    <property type="entry name" value="SCAF11-like_C"/>
    <property type="match status" value="1"/>
</dbReference>
<feature type="compositionally biased region" description="Basic and acidic residues" evidence="2">
    <location>
        <begin position="635"/>
        <end position="644"/>
    </location>
</feature>
<dbReference type="PROSITE" id="PS50103">
    <property type="entry name" value="ZF_C3H1"/>
    <property type="match status" value="1"/>
</dbReference>
<name>A0A2K1JPI0_PHYPA</name>
<keyword evidence="1" id="KW-0479">Metal-binding</keyword>
<feature type="zinc finger region" description="C3H1-type" evidence="1">
    <location>
        <begin position="620"/>
        <end position="647"/>
    </location>
</feature>
<sequence length="1160" mass="126477">MFRPGPGQESPQGTTRPSFPSPPRSTMPRPSQFGPPPSMHGRGSPLVPPPGPSQHFSSQYPGYPGSELGDGQPQPHPPGSAAIDRMPSSPLKAAERRVVEERPMGPQDQEMLKNIDILASFVVKNGPQFEDMARQKQANDPKFGFLFGGGPGSDAALGQAYYEWKKRWLIAAANSPADALIKPHSNNESKVDTHSPLSEAPLSPDGSDMNMEDDFGEPSQAADIKSDQVQESESNLHAKREPTSSSRTETNSRPQGAQNPRVPTPLSVLHQSNSATASRTSPQVPSQPAISNRPQLDTAHDELPKRKDTRRRTGFDRPCMEDVTPVSSSPVQTKPQVLDSSAAAEVQRSKTSSRVSRWGLQDPTPLHDSSRRPSFSVDAQNNTFQQDPVRSLVKEVDTSELGDRLEAVTPQRDDDSEHETKGAKDSLLKDTFSRLEDRDSTDYPTKPDRYQTKESILRSEDRKMKDSDDRRARDSPSTLVDLSIRDGSPKISKQQRDVSEPDPGSKAPTVDEFGRFVRPGGSESDAEDSHNDRKRRNGSGSRSRSPSDNRRRRRSRSRSPRRHSRRSHSRSRSPRRRRSRSKSPHGRDSRRGGDGARGWERGHQDRSDRGGRKGGRGDRGGGPPQCLDFSRGRCKRGDGCRFAHSEVAVESTNEGRYERGGGRGGRGSRQVDRQESHDSGRIHGGSSSKPGWGEDISRSRRGWEPNDCKEKIYKKESRKSLEEMPRAQSETSPVSDYGNELGAKPSEPPYPGDPGGLPTLAQLPPPPPPLPRSQGFSSASIPPQQSYMGYPPSQPGFNLPPPPPTNQNRHTSMSQQPSYGGSETQQPALAPPQVSSGLANLPQLRGQALTPSSRPGYTWQTTSTAAPASMAYTGQPVQATGAQSNYGLPPPPPTAYTNSLSQYQLPQQTQVGQSGEQFNMMADRPELGRPTAADAGVKGGQENISISSMDQWKGNGGNGTNRHMDDVILESVSPGLPGHHHMENVSPGPGPGLVMESVSPALVAHASNASAVPQQAMTVSTFSSSQHDNPPGVGLESVSPAPEEPQNWSPGGGDETNKGDKRADKRNKRDKEDHKIRGLTLLRTAVADHVKETLKPTWREGQMSKEAFKTIAKKAVDKVLSVIKPHQVPNTDEKVAVYMENARPKITKLVEGYVDKYVKS</sequence>
<feature type="compositionally biased region" description="Basic and acidic residues" evidence="2">
    <location>
        <begin position="585"/>
        <end position="619"/>
    </location>
</feature>
<feature type="compositionally biased region" description="Polar residues" evidence="2">
    <location>
        <begin position="849"/>
        <end position="866"/>
    </location>
</feature>
<dbReference type="PANTHER" id="PTHR36886">
    <property type="entry name" value="PROTEIN FRIGIDA-ESSENTIAL 1"/>
    <property type="match status" value="1"/>
</dbReference>
<reference evidence="6" key="3">
    <citation type="submission" date="2020-12" db="UniProtKB">
        <authorList>
            <consortium name="EnsemblPlants"/>
        </authorList>
    </citation>
    <scope>IDENTIFICATION</scope>
</reference>
<proteinExistence type="predicted"/>
<dbReference type="InterPro" id="IPR052650">
    <property type="entry name" value="Zinc_finger_CCCH"/>
</dbReference>
<feature type="compositionally biased region" description="Basic and acidic residues" evidence="2">
    <location>
        <begin position="224"/>
        <end position="242"/>
    </location>
</feature>
<dbReference type="KEGG" id="ppp:112289593"/>
<dbReference type="Gene3D" id="1.10.10.790">
    <property type="entry name" value="Surp module"/>
    <property type="match status" value="1"/>
</dbReference>
<dbReference type="GO" id="GO:0048471">
    <property type="term" value="C:perinuclear region of cytoplasm"/>
    <property type="evidence" value="ECO:0000318"/>
    <property type="project" value="GO_Central"/>
</dbReference>
<dbReference type="Gramene" id="Pp3c12_4860V3.4">
    <property type="protein sequence ID" value="Pp3c12_4860V3.4"/>
    <property type="gene ID" value="Pp3c12_4860"/>
</dbReference>
<feature type="compositionally biased region" description="Basic and acidic residues" evidence="2">
    <location>
        <begin position="93"/>
        <end position="103"/>
    </location>
</feature>
<feature type="compositionally biased region" description="Polar residues" evidence="2">
    <location>
        <begin position="1017"/>
        <end position="1028"/>
    </location>
</feature>
<feature type="domain" description="SURP motif" evidence="4">
    <location>
        <begin position="114"/>
        <end position="162"/>
    </location>
</feature>
<feature type="compositionally biased region" description="Polar residues" evidence="2">
    <location>
        <begin position="243"/>
        <end position="258"/>
    </location>
</feature>
<feature type="compositionally biased region" description="Pro residues" evidence="2">
    <location>
        <begin position="792"/>
        <end position="805"/>
    </location>
</feature>
<feature type="compositionally biased region" description="Basic and acidic residues" evidence="2">
    <location>
        <begin position="669"/>
        <end position="681"/>
    </location>
</feature>
<evidence type="ECO:0008006" key="8">
    <source>
        <dbReference type="Google" id="ProtNLM"/>
    </source>
</evidence>
<accession>A0A2K1JPI0</accession>
<dbReference type="AlphaFoldDB" id="A0A2K1JPI0"/>
<dbReference type="Pfam" id="PF01805">
    <property type="entry name" value="Surp"/>
    <property type="match status" value="1"/>
</dbReference>
<feature type="domain" description="C3H1-type" evidence="3">
    <location>
        <begin position="620"/>
        <end position="647"/>
    </location>
</feature>
<dbReference type="InterPro" id="IPR057031">
    <property type="entry name" value="SFR19-like_C"/>
</dbReference>
<dbReference type="GO" id="GO:0006874">
    <property type="term" value="P:intracellular calcium ion homeostasis"/>
    <property type="evidence" value="ECO:0000318"/>
    <property type="project" value="GO_Central"/>
</dbReference>
<dbReference type="EnsemblPlants" id="Pp3c12_4860V3.3">
    <property type="protein sequence ID" value="Pp3c12_4860V3.3"/>
    <property type="gene ID" value="Pp3c12_4860"/>
</dbReference>
<dbReference type="OMA" id="AVYMENA"/>
<feature type="region of interest" description="Disordered" evidence="2">
    <location>
        <begin position="180"/>
        <end position="899"/>
    </location>
</feature>
<dbReference type="EnsemblPlants" id="Pp3c12_4860V3.1">
    <property type="protein sequence ID" value="Pp3c12_4860V3.1"/>
    <property type="gene ID" value="Pp3c12_4860"/>
</dbReference>
<feature type="region of interest" description="Disordered" evidence="2">
    <location>
        <begin position="1"/>
        <end position="111"/>
    </location>
</feature>
<dbReference type="PANTHER" id="PTHR36886:SF3">
    <property type="entry name" value="PROTEIN FRIGIDA-ESSENTIAL 1"/>
    <property type="match status" value="1"/>
</dbReference>
<feature type="compositionally biased region" description="Basic and acidic residues" evidence="2">
    <location>
        <begin position="298"/>
        <end position="320"/>
    </location>
</feature>
<dbReference type="InterPro" id="IPR035967">
    <property type="entry name" value="SWAP/Surp_sf"/>
</dbReference>
<feature type="region of interest" description="Disordered" evidence="2">
    <location>
        <begin position="1017"/>
        <end position="1076"/>
    </location>
</feature>
<dbReference type="GO" id="GO:0003723">
    <property type="term" value="F:RNA binding"/>
    <property type="evidence" value="ECO:0007669"/>
    <property type="project" value="InterPro"/>
</dbReference>
<dbReference type="GO" id="GO:0006355">
    <property type="term" value="P:regulation of DNA-templated transcription"/>
    <property type="evidence" value="ECO:0007669"/>
    <property type="project" value="InterPro"/>
</dbReference>
<protein>
    <recommendedName>
        <fullName evidence="8">C3H1-type domain-containing protein</fullName>
    </recommendedName>
</protein>
<dbReference type="EMBL" id="ABEU02000012">
    <property type="protein sequence ID" value="PNR43450.1"/>
    <property type="molecule type" value="Genomic_DNA"/>
</dbReference>
<dbReference type="Gramene" id="Pp3c12_4860V3.2">
    <property type="protein sequence ID" value="Pp3c12_4860V3.2"/>
    <property type="gene ID" value="Pp3c12_4860"/>
</dbReference>
<evidence type="ECO:0000259" key="3">
    <source>
        <dbReference type="PROSITE" id="PS50103"/>
    </source>
</evidence>
<keyword evidence="1" id="KW-0862">Zinc</keyword>
<evidence type="ECO:0000256" key="2">
    <source>
        <dbReference type="SAM" id="MobiDB-lite"/>
    </source>
</evidence>
<evidence type="ECO:0000313" key="6">
    <source>
        <dbReference type="EnsemblPlants" id="Pp3c12_4860V3.1"/>
    </source>
</evidence>
<evidence type="ECO:0000313" key="5">
    <source>
        <dbReference type="EMBL" id="PNR43450.1"/>
    </source>
</evidence>
<dbReference type="GO" id="GO:0008270">
    <property type="term" value="F:zinc ion binding"/>
    <property type="evidence" value="ECO:0007669"/>
    <property type="project" value="UniProtKB-KW"/>
</dbReference>
<dbReference type="EnsemblPlants" id="Pp3c12_4860V3.2">
    <property type="protein sequence ID" value="Pp3c12_4860V3.2"/>
    <property type="gene ID" value="Pp3c12_4860"/>
</dbReference>
<feature type="compositionally biased region" description="Polar residues" evidence="2">
    <location>
        <begin position="325"/>
        <end position="339"/>
    </location>
</feature>
<dbReference type="SMART" id="SM00648">
    <property type="entry name" value="SWAP"/>
    <property type="match status" value="1"/>
</dbReference>
<dbReference type="GO" id="GO:0005694">
    <property type="term" value="C:chromosome"/>
    <property type="evidence" value="ECO:0007669"/>
    <property type="project" value="InterPro"/>
</dbReference>
<dbReference type="Gene3D" id="4.10.1000.10">
    <property type="entry name" value="Zinc finger, CCCH-type"/>
    <property type="match status" value="1"/>
</dbReference>
<dbReference type="STRING" id="3218.A0A2K1JPI0"/>
<feature type="compositionally biased region" description="Polar residues" evidence="2">
    <location>
        <begin position="806"/>
        <end position="838"/>
    </location>
</feature>
<dbReference type="EnsemblPlants" id="Pp3c12_4860V3.6">
    <property type="protein sequence ID" value="Pp3c12_4860V3.6"/>
    <property type="gene ID" value="Pp3c12_4860"/>
</dbReference>
<feature type="compositionally biased region" description="Polar residues" evidence="2">
    <location>
        <begin position="269"/>
        <end position="295"/>
    </location>
</feature>
<dbReference type="Gramene" id="Pp3c12_4860V3.3">
    <property type="protein sequence ID" value="Pp3c12_4860V3.3"/>
    <property type="gene ID" value="Pp3c12_4860"/>
</dbReference>
<keyword evidence="1" id="KW-0863">Zinc-finger</keyword>
<reference evidence="5 7" key="2">
    <citation type="journal article" date="2018" name="Plant J.">
        <title>The Physcomitrella patens chromosome-scale assembly reveals moss genome structure and evolution.</title>
        <authorList>
            <person name="Lang D."/>
            <person name="Ullrich K.K."/>
            <person name="Murat F."/>
            <person name="Fuchs J."/>
            <person name="Jenkins J."/>
            <person name="Haas F.B."/>
            <person name="Piednoel M."/>
            <person name="Gundlach H."/>
            <person name="Van Bel M."/>
            <person name="Meyberg R."/>
            <person name="Vives C."/>
            <person name="Morata J."/>
            <person name="Symeonidi A."/>
            <person name="Hiss M."/>
            <person name="Muchero W."/>
            <person name="Kamisugi Y."/>
            <person name="Saleh O."/>
            <person name="Blanc G."/>
            <person name="Decker E.L."/>
            <person name="van Gessel N."/>
            <person name="Grimwood J."/>
            <person name="Hayes R.D."/>
            <person name="Graham S.W."/>
            <person name="Gunter L.E."/>
            <person name="McDaniel S.F."/>
            <person name="Hoernstein S.N.W."/>
            <person name="Larsson A."/>
            <person name="Li F.W."/>
            <person name="Perroud P.F."/>
            <person name="Phillips J."/>
            <person name="Ranjan P."/>
            <person name="Rokshar D.S."/>
            <person name="Rothfels C.J."/>
            <person name="Schneider L."/>
            <person name="Shu S."/>
            <person name="Stevenson D.W."/>
            <person name="Thummler F."/>
            <person name="Tillich M."/>
            <person name="Villarreal Aguilar J.C."/>
            <person name="Widiez T."/>
            <person name="Wong G.K."/>
            <person name="Wymore A."/>
            <person name="Zhang Y."/>
            <person name="Zimmer A.D."/>
            <person name="Quatrano R.S."/>
            <person name="Mayer K.F.X."/>
            <person name="Goodstein D."/>
            <person name="Casacuberta J.M."/>
            <person name="Vandepoele K."/>
            <person name="Reski R."/>
            <person name="Cuming A.C."/>
            <person name="Tuskan G.A."/>
            <person name="Maumus F."/>
            <person name="Salse J."/>
            <person name="Schmutz J."/>
            <person name="Rensing S.A."/>
        </authorList>
    </citation>
    <scope>NUCLEOTIDE SEQUENCE [LARGE SCALE GENOMIC DNA]</scope>
    <source>
        <strain evidence="6 7">cv. Gransden 2004</strain>
    </source>
</reference>
<dbReference type="Proteomes" id="UP000006727">
    <property type="component" value="Chromosome 12"/>
</dbReference>
<dbReference type="InterPro" id="IPR000061">
    <property type="entry name" value="Surp"/>
</dbReference>
<dbReference type="OrthoDB" id="1935339at2759"/>
<dbReference type="EnsemblPlants" id="Pp3c12_4860V3.4">
    <property type="protein sequence ID" value="Pp3c12_4860V3.4"/>
    <property type="gene ID" value="Pp3c12_4860"/>
</dbReference>
<dbReference type="RefSeq" id="XP_024390676.1">
    <property type="nucleotide sequence ID" value="XM_024534908.2"/>
</dbReference>
<dbReference type="InterPro" id="IPR000571">
    <property type="entry name" value="Znf_CCCH"/>
</dbReference>
<feature type="compositionally biased region" description="Polar residues" evidence="2">
    <location>
        <begin position="875"/>
        <end position="886"/>
    </location>
</feature>
<reference evidence="5 7" key="1">
    <citation type="journal article" date="2008" name="Science">
        <title>The Physcomitrella genome reveals evolutionary insights into the conquest of land by plants.</title>
        <authorList>
            <person name="Rensing S."/>
            <person name="Lang D."/>
            <person name="Zimmer A."/>
            <person name="Terry A."/>
            <person name="Salamov A."/>
            <person name="Shapiro H."/>
            <person name="Nishiyama T."/>
            <person name="Perroud P.-F."/>
            <person name="Lindquist E."/>
            <person name="Kamisugi Y."/>
            <person name="Tanahashi T."/>
            <person name="Sakakibara K."/>
            <person name="Fujita T."/>
            <person name="Oishi K."/>
            <person name="Shin-I T."/>
            <person name="Kuroki Y."/>
            <person name="Toyoda A."/>
            <person name="Suzuki Y."/>
            <person name="Hashimoto A."/>
            <person name="Yamaguchi K."/>
            <person name="Sugano A."/>
            <person name="Kohara Y."/>
            <person name="Fujiyama A."/>
            <person name="Anterola A."/>
            <person name="Aoki S."/>
            <person name="Ashton N."/>
            <person name="Barbazuk W.B."/>
            <person name="Barker E."/>
            <person name="Bennetzen J."/>
            <person name="Bezanilla M."/>
            <person name="Blankenship R."/>
            <person name="Cho S.H."/>
            <person name="Dutcher S."/>
            <person name="Estelle M."/>
            <person name="Fawcett J.A."/>
            <person name="Gundlach H."/>
            <person name="Hanada K."/>
            <person name="Heyl A."/>
            <person name="Hicks K.A."/>
            <person name="Hugh J."/>
            <person name="Lohr M."/>
            <person name="Mayer K."/>
            <person name="Melkozernov A."/>
            <person name="Murata T."/>
            <person name="Nelson D."/>
            <person name="Pils B."/>
            <person name="Prigge M."/>
            <person name="Reiss B."/>
            <person name="Renner T."/>
            <person name="Rombauts S."/>
            <person name="Rushton P."/>
            <person name="Sanderfoot A."/>
            <person name="Schween G."/>
            <person name="Shiu S.-H."/>
            <person name="Stueber K."/>
            <person name="Theodoulou F.L."/>
            <person name="Tu H."/>
            <person name="Van de Peer Y."/>
            <person name="Verrier P.J."/>
            <person name="Waters E."/>
            <person name="Wood A."/>
            <person name="Yang L."/>
            <person name="Cove D."/>
            <person name="Cuming A."/>
            <person name="Hasebe M."/>
            <person name="Lucas S."/>
            <person name="Mishler D.B."/>
            <person name="Reski R."/>
            <person name="Grigoriev I."/>
            <person name="Quatrano R.S."/>
            <person name="Boore J.L."/>
        </authorList>
    </citation>
    <scope>NUCLEOTIDE SEQUENCE [LARGE SCALE GENOMIC DNA]</scope>
    <source>
        <strain evidence="6 7">cv. Gransden 2004</strain>
    </source>
</reference>
<feature type="compositionally biased region" description="Basic and acidic residues" evidence="2">
    <location>
        <begin position="392"/>
        <end position="474"/>
    </location>
</feature>
<evidence type="ECO:0000313" key="7">
    <source>
        <dbReference type="Proteomes" id="UP000006727"/>
    </source>
</evidence>
<dbReference type="SUPFAM" id="SSF109905">
    <property type="entry name" value="Surp module (SWAP domain)"/>
    <property type="match status" value="1"/>
</dbReference>
<dbReference type="EnsemblPlants" id="Pp3c12_4860V3.5">
    <property type="protein sequence ID" value="Pp3c12_4860V3.5"/>
    <property type="gene ID" value="Pp3c12_4860"/>
</dbReference>
<keyword evidence="7" id="KW-1185">Reference proteome</keyword>
<organism evidence="5">
    <name type="scientific">Physcomitrium patens</name>
    <name type="common">Spreading-leaved earth moss</name>
    <name type="synonym">Physcomitrella patens</name>
    <dbReference type="NCBI Taxonomy" id="3218"/>
    <lineage>
        <taxon>Eukaryota</taxon>
        <taxon>Viridiplantae</taxon>
        <taxon>Streptophyta</taxon>
        <taxon>Embryophyta</taxon>
        <taxon>Bryophyta</taxon>
        <taxon>Bryophytina</taxon>
        <taxon>Bryopsida</taxon>
        <taxon>Funariidae</taxon>
        <taxon>Funariales</taxon>
        <taxon>Funariaceae</taxon>
        <taxon>Physcomitrium</taxon>
    </lineage>
</organism>
<feature type="compositionally biased region" description="Basic and acidic residues" evidence="2">
    <location>
        <begin position="1055"/>
        <end position="1076"/>
    </location>
</feature>
<feature type="compositionally biased region" description="Basic residues" evidence="2">
    <location>
        <begin position="550"/>
        <end position="584"/>
    </location>
</feature>